<evidence type="ECO:0000256" key="9">
    <source>
        <dbReference type="HAMAP-Rule" id="MF_00135"/>
    </source>
</evidence>
<evidence type="ECO:0000256" key="2">
    <source>
        <dbReference type="ARBA" id="ARBA00004664"/>
    </source>
</evidence>
<comment type="pathway">
    <text evidence="2 9">Amino-acid biosynthesis; L-tryptophan biosynthesis; L-tryptophan from chorismate: step 3/5.</text>
</comment>
<reference evidence="11 12" key="1">
    <citation type="submission" date="2015-05" db="EMBL/GenBank/DDBJ databases">
        <title>Genome sequencing and analysis of members of genus Stenotrophomonas.</title>
        <authorList>
            <person name="Patil P.P."/>
            <person name="Midha S."/>
            <person name="Patil P.B."/>
        </authorList>
    </citation>
    <scope>NUCLEOTIDE SEQUENCE [LARGE SCALE GENOMIC DNA]</scope>
    <source>
        <strain evidence="11 12">DSM 17805</strain>
    </source>
</reference>
<dbReference type="RefSeq" id="WP_057663823.1">
    <property type="nucleotide sequence ID" value="NZ_LDJH01000006.1"/>
</dbReference>
<dbReference type="PATRIC" id="fig|266128.3.peg.2383"/>
<gene>
    <name evidence="9" type="primary">trpF</name>
    <name evidence="11" type="ORF">ABB25_03600</name>
</gene>
<keyword evidence="8 9" id="KW-0413">Isomerase</keyword>
<dbReference type="HAMAP" id="MF_00135">
    <property type="entry name" value="PRAI"/>
    <property type="match status" value="1"/>
</dbReference>
<dbReference type="UniPathway" id="UPA00035">
    <property type="reaction ID" value="UER00042"/>
</dbReference>
<dbReference type="OrthoDB" id="9796196at2"/>
<evidence type="ECO:0000256" key="7">
    <source>
        <dbReference type="ARBA" id="ARBA00023141"/>
    </source>
</evidence>
<dbReference type="CDD" id="cd00405">
    <property type="entry name" value="PRAI"/>
    <property type="match status" value="1"/>
</dbReference>
<dbReference type="SUPFAM" id="SSF51366">
    <property type="entry name" value="Ribulose-phoshate binding barrel"/>
    <property type="match status" value="1"/>
</dbReference>
<sequence>MSLTRTRIKFCGMTRAGDVRLAAELGVDAIGLIFASGSKRQLSLAQAQGLRAAVPPLVDVVALFRNNSAEQVRQVLRLVRPSLLQFHGEEEEAFCASFQWPWLKAVAMGGGHRVQACDLLQRFPSASGLLLDSHAPGGSGGSGQAFDWDQVPEGLHRPFLLAGGIGPDNVAEAIMRTRPWGVDVSSGIEAAPGIKDGQKMRAFVEQVRLADQQLACQG</sequence>
<dbReference type="NCBIfam" id="NF002298">
    <property type="entry name" value="PRK01222.1-4"/>
    <property type="match status" value="1"/>
</dbReference>
<dbReference type="AlphaFoldDB" id="A0A0R0BRH2"/>
<evidence type="ECO:0000259" key="10">
    <source>
        <dbReference type="Pfam" id="PF00697"/>
    </source>
</evidence>
<keyword evidence="12" id="KW-1185">Reference proteome</keyword>
<evidence type="ECO:0000256" key="3">
    <source>
        <dbReference type="ARBA" id="ARBA00012572"/>
    </source>
</evidence>
<keyword evidence="5 9" id="KW-0028">Amino-acid biosynthesis</keyword>
<evidence type="ECO:0000256" key="6">
    <source>
        <dbReference type="ARBA" id="ARBA00022822"/>
    </source>
</evidence>
<evidence type="ECO:0000256" key="1">
    <source>
        <dbReference type="ARBA" id="ARBA00001164"/>
    </source>
</evidence>
<feature type="domain" description="N-(5'phosphoribosyl) anthranilate isomerase (PRAI)" evidence="10">
    <location>
        <begin position="9"/>
        <end position="206"/>
    </location>
</feature>
<evidence type="ECO:0000256" key="4">
    <source>
        <dbReference type="ARBA" id="ARBA00022272"/>
    </source>
</evidence>
<protein>
    <recommendedName>
        <fullName evidence="4 9">N-(5'-phosphoribosyl)anthranilate isomerase</fullName>
        <shortName evidence="9">PRAI</shortName>
        <ecNumber evidence="3 9">5.3.1.24</ecNumber>
    </recommendedName>
</protein>
<dbReference type="InterPro" id="IPR001240">
    <property type="entry name" value="PRAI_dom"/>
</dbReference>
<dbReference type="STRING" id="266128.ABB25_03600"/>
<accession>A0A0R0BRH2</accession>
<evidence type="ECO:0000256" key="5">
    <source>
        <dbReference type="ARBA" id="ARBA00022605"/>
    </source>
</evidence>
<dbReference type="GO" id="GO:0000162">
    <property type="term" value="P:L-tryptophan biosynthetic process"/>
    <property type="evidence" value="ECO:0007669"/>
    <property type="project" value="UniProtKB-UniRule"/>
</dbReference>
<dbReference type="GO" id="GO:0004640">
    <property type="term" value="F:phosphoribosylanthranilate isomerase activity"/>
    <property type="evidence" value="ECO:0007669"/>
    <property type="project" value="UniProtKB-UniRule"/>
</dbReference>
<keyword evidence="7 9" id="KW-0057">Aromatic amino acid biosynthesis</keyword>
<comment type="similarity">
    <text evidence="9">Belongs to the TrpF family.</text>
</comment>
<dbReference type="Proteomes" id="UP000051254">
    <property type="component" value="Unassembled WGS sequence"/>
</dbReference>
<dbReference type="PANTHER" id="PTHR42894">
    <property type="entry name" value="N-(5'-PHOSPHORIBOSYL)ANTHRANILATE ISOMERASE"/>
    <property type="match status" value="1"/>
</dbReference>
<dbReference type="PANTHER" id="PTHR42894:SF1">
    <property type="entry name" value="N-(5'-PHOSPHORIBOSYL)ANTHRANILATE ISOMERASE"/>
    <property type="match status" value="1"/>
</dbReference>
<name>A0A0R0BRH2_9GAMM</name>
<dbReference type="NCBIfam" id="NF002296">
    <property type="entry name" value="PRK01222.1-2"/>
    <property type="match status" value="1"/>
</dbReference>
<dbReference type="InterPro" id="IPR013785">
    <property type="entry name" value="Aldolase_TIM"/>
</dbReference>
<organism evidence="11 12">
    <name type="scientific">Stenotrophomonas koreensis</name>
    <dbReference type="NCBI Taxonomy" id="266128"/>
    <lineage>
        <taxon>Bacteria</taxon>
        <taxon>Pseudomonadati</taxon>
        <taxon>Pseudomonadota</taxon>
        <taxon>Gammaproteobacteria</taxon>
        <taxon>Lysobacterales</taxon>
        <taxon>Lysobacteraceae</taxon>
        <taxon>Stenotrophomonas</taxon>
    </lineage>
</organism>
<evidence type="ECO:0000313" key="12">
    <source>
        <dbReference type="Proteomes" id="UP000051254"/>
    </source>
</evidence>
<evidence type="ECO:0000256" key="8">
    <source>
        <dbReference type="ARBA" id="ARBA00023235"/>
    </source>
</evidence>
<comment type="catalytic activity">
    <reaction evidence="1 9">
        <text>N-(5-phospho-beta-D-ribosyl)anthranilate = 1-(2-carboxyphenylamino)-1-deoxy-D-ribulose 5-phosphate</text>
        <dbReference type="Rhea" id="RHEA:21540"/>
        <dbReference type="ChEBI" id="CHEBI:18277"/>
        <dbReference type="ChEBI" id="CHEBI:58613"/>
        <dbReference type="EC" id="5.3.1.24"/>
    </reaction>
</comment>
<dbReference type="InterPro" id="IPR011060">
    <property type="entry name" value="RibuloseP-bd_barrel"/>
</dbReference>
<comment type="caution">
    <text evidence="11">The sequence shown here is derived from an EMBL/GenBank/DDBJ whole genome shotgun (WGS) entry which is preliminary data.</text>
</comment>
<proteinExistence type="inferred from homology"/>
<dbReference type="InterPro" id="IPR044643">
    <property type="entry name" value="TrpF_fam"/>
</dbReference>
<dbReference type="EMBL" id="LDJH01000006">
    <property type="protein sequence ID" value="KRG59638.1"/>
    <property type="molecule type" value="Genomic_DNA"/>
</dbReference>
<dbReference type="EC" id="5.3.1.24" evidence="3 9"/>
<keyword evidence="6 9" id="KW-0822">Tryptophan biosynthesis</keyword>
<evidence type="ECO:0000313" key="11">
    <source>
        <dbReference type="EMBL" id="KRG59638.1"/>
    </source>
</evidence>
<dbReference type="Pfam" id="PF00697">
    <property type="entry name" value="PRAI"/>
    <property type="match status" value="1"/>
</dbReference>
<dbReference type="Gene3D" id="3.20.20.70">
    <property type="entry name" value="Aldolase class I"/>
    <property type="match status" value="1"/>
</dbReference>